<dbReference type="Proteomes" id="UP000591131">
    <property type="component" value="Unassembled WGS sequence"/>
</dbReference>
<evidence type="ECO:0000256" key="1">
    <source>
        <dbReference type="ARBA" id="ARBA00008601"/>
    </source>
</evidence>
<dbReference type="Gene3D" id="3.90.190.10">
    <property type="entry name" value="Protein tyrosine phosphatase superfamily"/>
    <property type="match status" value="1"/>
</dbReference>
<feature type="domain" description="Tyrosine-protein phosphatase" evidence="7">
    <location>
        <begin position="413"/>
        <end position="566"/>
    </location>
</feature>
<dbReference type="SMART" id="SM00248">
    <property type="entry name" value="ANK"/>
    <property type="match status" value="2"/>
</dbReference>
<keyword evidence="5" id="KW-0040">ANK repeat</keyword>
<dbReference type="InterPro" id="IPR029021">
    <property type="entry name" value="Prot-tyrosine_phosphatase-like"/>
</dbReference>
<evidence type="ECO:0000259" key="7">
    <source>
        <dbReference type="PROSITE" id="PS50054"/>
    </source>
</evidence>
<dbReference type="OrthoDB" id="2017893at2759"/>
<evidence type="ECO:0000256" key="2">
    <source>
        <dbReference type="ARBA" id="ARBA00013064"/>
    </source>
</evidence>
<dbReference type="SUPFAM" id="SSF48403">
    <property type="entry name" value="Ankyrin repeat"/>
    <property type="match status" value="1"/>
</dbReference>
<dbReference type="AlphaFoldDB" id="A0A7J6L989"/>
<dbReference type="InterPro" id="IPR020422">
    <property type="entry name" value="TYR_PHOSPHATASE_DUAL_dom"/>
</dbReference>
<proteinExistence type="inferred from homology"/>
<dbReference type="GO" id="GO:0008330">
    <property type="term" value="F:protein tyrosine/threonine phosphatase activity"/>
    <property type="evidence" value="ECO:0007669"/>
    <property type="project" value="TreeGrafter"/>
</dbReference>
<dbReference type="Gene3D" id="1.25.40.20">
    <property type="entry name" value="Ankyrin repeat-containing domain"/>
    <property type="match status" value="1"/>
</dbReference>
<feature type="domain" description="Tyrosine specific protein phosphatases" evidence="8">
    <location>
        <begin position="485"/>
        <end position="544"/>
    </location>
</feature>
<feature type="compositionally biased region" description="Polar residues" evidence="6">
    <location>
        <begin position="319"/>
        <end position="332"/>
    </location>
</feature>
<dbReference type="InterPro" id="IPR002110">
    <property type="entry name" value="Ankyrin_rpt"/>
</dbReference>
<protein>
    <recommendedName>
        <fullName evidence="2">protein-tyrosine-phosphatase</fullName>
        <ecNumber evidence="2">3.1.3.48</ecNumber>
    </recommendedName>
</protein>
<evidence type="ECO:0000313" key="10">
    <source>
        <dbReference type="Proteomes" id="UP000591131"/>
    </source>
</evidence>
<sequence>MPGRRNRSTWLSSDKAESLSNAFKSVSFTDDDGNKKMLLPNYKDTTKFINLPVIDNEMTNSFVSLLELDSEDNTCSFTDYCQMADLHGLRDGIAKHIASSYNAPVQTYMEEHNLASMIGLLVHKLAKAQPGDPLEFIVDSCVKEQNTRVSMGLSENELVILLGAGELEKAKEAIRNGTCRLTGVDEYNRNPLHLAVFNCETDEGLEVLTMLLDKGCPGLNGKDNEAWTPLHWAAFVGNESAVQLLVDYKADPHVENNMGRTPYLVACDWGNTAIIEVLEEWEQRSKDQLKEMLKSSPPPDFMRRFASNDRRQSVQMLTSALVSSIQKDGSSETIDEDDQGETGEVVVELTEEEKAALANMAPHHIPPKVVGQARFISNTSSSAATQQQPTAPTDQQPSAGAKRSSFIAPMGQNVMAHMPTLDWLWIGNRRDASDKERLLAAGIKYVVNCTVEYLEGGVRNYHEADPEFRYCRIPMRDNEQQVLGIPYLRKAWDFIDDARKHGDGNVLIHCIMGQSRSVIVLISYLMRHLNIDYKAALAMVVSVRSMAEPNPGFERQLLEHDANGAIRA</sequence>
<dbReference type="Pfam" id="PF12796">
    <property type="entry name" value="Ank_2"/>
    <property type="match status" value="1"/>
</dbReference>
<dbReference type="InterPro" id="IPR000387">
    <property type="entry name" value="Tyr_Pase_dom"/>
</dbReference>
<gene>
    <name evidence="9" type="ORF">FOL47_009327</name>
</gene>
<evidence type="ECO:0000259" key="8">
    <source>
        <dbReference type="PROSITE" id="PS50056"/>
    </source>
</evidence>
<dbReference type="GO" id="GO:0017017">
    <property type="term" value="F:MAP kinase tyrosine/serine/threonine phosphatase activity"/>
    <property type="evidence" value="ECO:0007669"/>
    <property type="project" value="TreeGrafter"/>
</dbReference>
<evidence type="ECO:0000256" key="3">
    <source>
        <dbReference type="ARBA" id="ARBA00022801"/>
    </source>
</evidence>
<dbReference type="EMBL" id="JAAPAO010000642">
    <property type="protein sequence ID" value="KAF4655706.1"/>
    <property type="molecule type" value="Genomic_DNA"/>
</dbReference>
<accession>A0A7J6L989</accession>
<dbReference type="InterPro" id="IPR036770">
    <property type="entry name" value="Ankyrin_rpt-contain_sf"/>
</dbReference>
<keyword evidence="3" id="KW-0378">Hydrolase</keyword>
<keyword evidence="4" id="KW-0904">Protein phosphatase</keyword>
<comment type="caution">
    <text evidence="9">The sequence shown here is derived from an EMBL/GenBank/DDBJ whole genome shotgun (WGS) entry which is preliminary data.</text>
</comment>
<comment type="similarity">
    <text evidence="1">Belongs to the protein-tyrosine phosphatase family. Non-receptor class dual specificity subfamily.</text>
</comment>
<dbReference type="PROSITE" id="PS50054">
    <property type="entry name" value="TYR_PHOSPHATASE_DUAL"/>
    <property type="match status" value="1"/>
</dbReference>
<evidence type="ECO:0000256" key="6">
    <source>
        <dbReference type="SAM" id="MobiDB-lite"/>
    </source>
</evidence>
<feature type="repeat" description="ANK" evidence="5">
    <location>
        <begin position="225"/>
        <end position="257"/>
    </location>
</feature>
<dbReference type="PANTHER" id="PTHR10159">
    <property type="entry name" value="DUAL SPECIFICITY PROTEIN PHOSPHATASE"/>
    <property type="match status" value="1"/>
</dbReference>
<dbReference type="InterPro" id="IPR000340">
    <property type="entry name" value="Dual-sp_phosphatase_cat-dom"/>
</dbReference>
<feature type="region of interest" description="Disordered" evidence="6">
    <location>
        <begin position="379"/>
        <end position="403"/>
    </location>
</feature>
<evidence type="ECO:0000313" key="9">
    <source>
        <dbReference type="EMBL" id="KAF4655706.1"/>
    </source>
</evidence>
<dbReference type="PROSITE" id="PS50297">
    <property type="entry name" value="ANK_REP_REGION"/>
    <property type="match status" value="1"/>
</dbReference>
<evidence type="ECO:0000256" key="5">
    <source>
        <dbReference type="PROSITE-ProRule" id="PRU00023"/>
    </source>
</evidence>
<dbReference type="GO" id="GO:0043409">
    <property type="term" value="P:negative regulation of MAPK cascade"/>
    <property type="evidence" value="ECO:0007669"/>
    <property type="project" value="TreeGrafter"/>
</dbReference>
<dbReference type="EC" id="3.1.3.48" evidence="2"/>
<organism evidence="9 10">
    <name type="scientific">Perkinsus chesapeaki</name>
    <name type="common">Clam parasite</name>
    <name type="synonym">Perkinsus andrewsi</name>
    <dbReference type="NCBI Taxonomy" id="330153"/>
    <lineage>
        <taxon>Eukaryota</taxon>
        <taxon>Sar</taxon>
        <taxon>Alveolata</taxon>
        <taxon>Perkinsozoa</taxon>
        <taxon>Perkinsea</taxon>
        <taxon>Perkinsida</taxon>
        <taxon>Perkinsidae</taxon>
        <taxon>Perkinsus</taxon>
    </lineage>
</organism>
<dbReference type="GO" id="GO:0005737">
    <property type="term" value="C:cytoplasm"/>
    <property type="evidence" value="ECO:0007669"/>
    <property type="project" value="TreeGrafter"/>
</dbReference>
<evidence type="ECO:0000256" key="4">
    <source>
        <dbReference type="ARBA" id="ARBA00022912"/>
    </source>
</evidence>
<dbReference type="GO" id="GO:0033550">
    <property type="term" value="F:MAP kinase tyrosine phosphatase activity"/>
    <property type="evidence" value="ECO:0007669"/>
    <property type="project" value="TreeGrafter"/>
</dbReference>
<keyword evidence="10" id="KW-1185">Reference proteome</keyword>
<dbReference type="PROSITE" id="PS50088">
    <property type="entry name" value="ANK_REPEAT"/>
    <property type="match status" value="1"/>
</dbReference>
<dbReference type="CDD" id="cd14498">
    <property type="entry name" value="DSP"/>
    <property type="match status" value="1"/>
</dbReference>
<feature type="region of interest" description="Disordered" evidence="6">
    <location>
        <begin position="319"/>
        <end position="343"/>
    </location>
</feature>
<dbReference type="Pfam" id="PF00782">
    <property type="entry name" value="DSPc"/>
    <property type="match status" value="1"/>
</dbReference>
<dbReference type="SMART" id="SM00195">
    <property type="entry name" value="DSPc"/>
    <property type="match status" value="1"/>
</dbReference>
<dbReference type="SUPFAM" id="SSF52799">
    <property type="entry name" value="(Phosphotyrosine protein) phosphatases II"/>
    <property type="match status" value="1"/>
</dbReference>
<reference evidence="9 10" key="1">
    <citation type="submission" date="2020-04" db="EMBL/GenBank/DDBJ databases">
        <title>Perkinsus chesapeaki whole genome sequence.</title>
        <authorList>
            <person name="Bogema D.R."/>
        </authorList>
    </citation>
    <scope>NUCLEOTIDE SEQUENCE [LARGE SCALE GENOMIC DNA]</scope>
    <source>
        <strain evidence="9">ATCC PRA-425</strain>
    </source>
</reference>
<name>A0A7J6L989_PERCH</name>
<dbReference type="PROSITE" id="PS50056">
    <property type="entry name" value="TYR_PHOSPHATASE_2"/>
    <property type="match status" value="1"/>
</dbReference>
<dbReference type="PANTHER" id="PTHR10159:SF519">
    <property type="entry name" value="DUAL SPECIFICITY PROTEIN PHOSPHATASE MPK3"/>
    <property type="match status" value="1"/>
</dbReference>
<feature type="compositionally biased region" description="Low complexity" evidence="6">
    <location>
        <begin position="379"/>
        <end position="399"/>
    </location>
</feature>